<gene>
    <name evidence="2" type="ORF">M0811_00041</name>
</gene>
<evidence type="ECO:0008006" key="4">
    <source>
        <dbReference type="Google" id="ProtNLM"/>
    </source>
</evidence>
<proteinExistence type="predicted"/>
<dbReference type="FunFam" id="3.40.50.300:FF:000823">
    <property type="entry name" value="Small GTPase RAB, putative"/>
    <property type="match status" value="1"/>
</dbReference>
<accession>A0A9Q0RFG5</accession>
<sequence length="199" mass="22374">MTLTSNPHKIVLLGETGVGKTTLALRFSEGENYNNPEPTIAVAFHSKTIEITGESVKLQLWDTAGQEMYRSLIPMYIRNAEAAVIVYDITNLDSFNKIETWIEDIVSFASRNVIICIVGNKFDLNDARNVQNDIAHNFALQNNYIFFETSARTGVGVDSLFIEIAKQLHSLAKKDPHSQEEINDNQKINELVLPKKKCC</sequence>
<dbReference type="SMART" id="SM00175">
    <property type="entry name" value="RAB"/>
    <property type="match status" value="1"/>
</dbReference>
<evidence type="ECO:0000313" key="2">
    <source>
        <dbReference type="EMBL" id="KAJ5076724.1"/>
    </source>
</evidence>
<organism evidence="2 3">
    <name type="scientific">Anaeramoeba ignava</name>
    <name type="common">Anaerobic marine amoeba</name>
    <dbReference type="NCBI Taxonomy" id="1746090"/>
    <lineage>
        <taxon>Eukaryota</taxon>
        <taxon>Metamonada</taxon>
        <taxon>Anaeramoebidae</taxon>
        <taxon>Anaeramoeba</taxon>
    </lineage>
</organism>
<dbReference type="CDD" id="cd00154">
    <property type="entry name" value="Rab"/>
    <property type="match status" value="1"/>
</dbReference>
<dbReference type="Pfam" id="PF00071">
    <property type="entry name" value="Ras"/>
    <property type="match status" value="1"/>
</dbReference>
<dbReference type="PRINTS" id="PR00449">
    <property type="entry name" value="RASTRNSFRMNG"/>
</dbReference>
<dbReference type="OMA" id="PVSNDGC"/>
<evidence type="ECO:0000256" key="1">
    <source>
        <dbReference type="ARBA" id="ARBA00022741"/>
    </source>
</evidence>
<dbReference type="PANTHER" id="PTHR47978">
    <property type="match status" value="1"/>
</dbReference>
<dbReference type="SMART" id="SM00173">
    <property type="entry name" value="RAS"/>
    <property type="match status" value="1"/>
</dbReference>
<dbReference type="Gene3D" id="3.40.50.300">
    <property type="entry name" value="P-loop containing nucleotide triphosphate hydrolases"/>
    <property type="match status" value="1"/>
</dbReference>
<dbReference type="NCBIfam" id="TIGR00231">
    <property type="entry name" value="small_GTP"/>
    <property type="match status" value="1"/>
</dbReference>
<evidence type="ECO:0000313" key="3">
    <source>
        <dbReference type="Proteomes" id="UP001149090"/>
    </source>
</evidence>
<dbReference type="InterPro" id="IPR025662">
    <property type="entry name" value="Sigma_54_int_dom_ATP-bd_1"/>
</dbReference>
<protein>
    <recommendedName>
        <fullName evidence="4">Small GTP-binding protein</fullName>
    </recommendedName>
</protein>
<dbReference type="Proteomes" id="UP001149090">
    <property type="component" value="Unassembled WGS sequence"/>
</dbReference>
<dbReference type="SUPFAM" id="SSF52540">
    <property type="entry name" value="P-loop containing nucleoside triphosphate hydrolases"/>
    <property type="match status" value="1"/>
</dbReference>
<dbReference type="GO" id="GO:0005525">
    <property type="term" value="F:GTP binding"/>
    <property type="evidence" value="ECO:0007669"/>
    <property type="project" value="InterPro"/>
</dbReference>
<reference evidence="2" key="1">
    <citation type="submission" date="2022-10" db="EMBL/GenBank/DDBJ databases">
        <title>Novel sulphate-reducing endosymbionts in the free-living metamonad Anaeramoeba.</title>
        <authorList>
            <person name="Jerlstrom-Hultqvist J."/>
            <person name="Cepicka I."/>
            <person name="Gallot-Lavallee L."/>
            <person name="Salas-Leiva D."/>
            <person name="Curtis B.A."/>
            <person name="Zahonova K."/>
            <person name="Pipaliya S."/>
            <person name="Dacks J."/>
            <person name="Roger A.J."/>
        </authorList>
    </citation>
    <scope>NUCLEOTIDE SEQUENCE</scope>
    <source>
        <strain evidence="2">BMAN</strain>
    </source>
</reference>
<dbReference type="PROSITE" id="PS00675">
    <property type="entry name" value="SIGMA54_INTERACT_1"/>
    <property type="match status" value="1"/>
</dbReference>
<keyword evidence="1" id="KW-0547">Nucleotide-binding</keyword>
<dbReference type="GO" id="GO:0003924">
    <property type="term" value="F:GTPase activity"/>
    <property type="evidence" value="ECO:0007669"/>
    <property type="project" value="InterPro"/>
</dbReference>
<dbReference type="InterPro" id="IPR005225">
    <property type="entry name" value="Small_GTP-bd"/>
</dbReference>
<dbReference type="PROSITE" id="PS51421">
    <property type="entry name" value="RAS"/>
    <property type="match status" value="1"/>
</dbReference>
<dbReference type="OrthoDB" id="63533at2759"/>
<dbReference type="InterPro" id="IPR001806">
    <property type="entry name" value="Small_GTPase"/>
</dbReference>
<dbReference type="SMART" id="SM00174">
    <property type="entry name" value="RHO"/>
    <property type="match status" value="1"/>
</dbReference>
<dbReference type="InterPro" id="IPR027417">
    <property type="entry name" value="P-loop_NTPase"/>
</dbReference>
<comment type="caution">
    <text evidence="2">The sequence shown here is derived from an EMBL/GenBank/DDBJ whole genome shotgun (WGS) entry which is preliminary data.</text>
</comment>
<dbReference type="AlphaFoldDB" id="A0A9Q0RFG5"/>
<dbReference type="PROSITE" id="PS51419">
    <property type="entry name" value="RAB"/>
    <property type="match status" value="1"/>
</dbReference>
<dbReference type="SMART" id="SM00176">
    <property type="entry name" value="RAN"/>
    <property type="match status" value="1"/>
</dbReference>
<dbReference type="EMBL" id="JAPDFW010000059">
    <property type="protein sequence ID" value="KAJ5076724.1"/>
    <property type="molecule type" value="Genomic_DNA"/>
</dbReference>
<keyword evidence="3" id="KW-1185">Reference proteome</keyword>
<name>A0A9Q0RFG5_ANAIG</name>